<comment type="caution">
    <text evidence="12">The sequence shown here is derived from an EMBL/GenBank/DDBJ whole genome shotgun (WGS) entry which is preliminary data.</text>
</comment>
<keyword evidence="4 11" id="KW-0328">Glycosyltransferase</keyword>
<gene>
    <name evidence="12" type="ORF">CEUSTIGMA_g9726.t1</name>
</gene>
<keyword evidence="11" id="KW-0464">Manganese</keyword>
<protein>
    <recommendedName>
        <fullName evidence="11">Hexosyltransferase</fullName>
        <ecNumber evidence="11">2.4.1.-</ecNumber>
    </recommendedName>
</protein>
<dbReference type="OrthoDB" id="2139606at2759"/>
<comment type="subcellular location">
    <subcellularLocation>
        <location evidence="1 11">Golgi apparatus membrane</location>
        <topology evidence="1 11">Single-pass type II membrane protein</topology>
    </subcellularLocation>
</comment>
<keyword evidence="8" id="KW-1133">Transmembrane helix</keyword>
<dbReference type="Proteomes" id="UP000232323">
    <property type="component" value="Unassembled WGS sequence"/>
</dbReference>
<keyword evidence="5" id="KW-0808">Transferase</keyword>
<evidence type="ECO:0000256" key="1">
    <source>
        <dbReference type="ARBA" id="ARBA00004323"/>
    </source>
</evidence>
<dbReference type="EMBL" id="BEGY01000078">
    <property type="protein sequence ID" value="GAX82297.1"/>
    <property type="molecule type" value="Genomic_DNA"/>
</dbReference>
<proteinExistence type="inferred from homology"/>
<evidence type="ECO:0000256" key="7">
    <source>
        <dbReference type="ARBA" id="ARBA00022968"/>
    </source>
</evidence>
<dbReference type="PANTHER" id="PTHR11214:SF3">
    <property type="entry name" value="BETA-1,3-GALACTOSYLTRANSFERASE 6"/>
    <property type="match status" value="1"/>
</dbReference>
<comment type="similarity">
    <text evidence="3 11">Belongs to the glycosyltransferase 31 family.</text>
</comment>
<keyword evidence="6" id="KW-0812">Transmembrane</keyword>
<evidence type="ECO:0000256" key="4">
    <source>
        <dbReference type="ARBA" id="ARBA00022676"/>
    </source>
</evidence>
<dbReference type="UniPathway" id="UPA00378"/>
<keyword evidence="13" id="KW-1185">Reference proteome</keyword>
<evidence type="ECO:0000256" key="11">
    <source>
        <dbReference type="RuleBase" id="RU363063"/>
    </source>
</evidence>
<keyword evidence="10" id="KW-0472">Membrane</keyword>
<comment type="pathway">
    <text evidence="2">Protein modification; protein glycosylation.</text>
</comment>
<evidence type="ECO:0000256" key="6">
    <source>
        <dbReference type="ARBA" id="ARBA00022692"/>
    </source>
</evidence>
<name>A0A250XGU2_9CHLO</name>
<evidence type="ECO:0000313" key="13">
    <source>
        <dbReference type="Proteomes" id="UP000232323"/>
    </source>
</evidence>
<keyword evidence="9 11" id="KW-0333">Golgi apparatus</keyword>
<evidence type="ECO:0000256" key="2">
    <source>
        <dbReference type="ARBA" id="ARBA00004922"/>
    </source>
</evidence>
<dbReference type="InterPro" id="IPR002659">
    <property type="entry name" value="Glyco_trans_31"/>
</dbReference>
<organism evidence="12 13">
    <name type="scientific">Chlamydomonas eustigma</name>
    <dbReference type="NCBI Taxonomy" id="1157962"/>
    <lineage>
        <taxon>Eukaryota</taxon>
        <taxon>Viridiplantae</taxon>
        <taxon>Chlorophyta</taxon>
        <taxon>core chlorophytes</taxon>
        <taxon>Chlorophyceae</taxon>
        <taxon>CS clade</taxon>
        <taxon>Chlamydomonadales</taxon>
        <taxon>Chlamydomonadaceae</taxon>
        <taxon>Chlamydomonas</taxon>
    </lineage>
</organism>
<evidence type="ECO:0000256" key="3">
    <source>
        <dbReference type="ARBA" id="ARBA00008661"/>
    </source>
</evidence>
<keyword evidence="7" id="KW-0735">Signal-anchor</keyword>
<evidence type="ECO:0000256" key="5">
    <source>
        <dbReference type="ARBA" id="ARBA00022679"/>
    </source>
</evidence>
<sequence>MSSAKILIFVSSGASNKGRRRSLRKSWFQYCSSADSPLGASRKNIEIVFVGAKGNKEFEEEAAIEKDIVLVDAPEGYEHLWQKSLVYLKHLVDSDRGKGPERLNYVMHADDDSFVRLDLLMPYLESCPRERFYWGYIWDGQGNRKTAPIRNPVNKSRMPVSQYPLDYYPPFASGCGFVLSWDLVLELTKQPLPEYRLLDPPFGIHLSGPPTDGYLVLSEPVVPVHDDRVRPYRAIPIFHPDTIVQHYLKPEEMKPFYVQACSVAVATKDVSPGGTCPVCSGQDVNSGASEALEQRGPPEQLYQTLVELGLLRR</sequence>
<evidence type="ECO:0000256" key="10">
    <source>
        <dbReference type="ARBA" id="ARBA00023136"/>
    </source>
</evidence>
<evidence type="ECO:0000256" key="9">
    <source>
        <dbReference type="ARBA" id="ARBA00023034"/>
    </source>
</evidence>
<accession>A0A250XGU2</accession>
<dbReference type="Pfam" id="PF01762">
    <property type="entry name" value="Galactosyl_T"/>
    <property type="match status" value="1"/>
</dbReference>
<dbReference type="STRING" id="1157962.A0A250XGU2"/>
<comment type="cofactor">
    <cofactor evidence="11">
        <name>Mn(2+)</name>
        <dbReference type="ChEBI" id="CHEBI:29035"/>
    </cofactor>
</comment>
<evidence type="ECO:0000256" key="8">
    <source>
        <dbReference type="ARBA" id="ARBA00022989"/>
    </source>
</evidence>
<dbReference type="PANTHER" id="PTHR11214">
    <property type="entry name" value="BETA-1,3-N-ACETYLGLUCOSAMINYLTRANSFERASE"/>
    <property type="match status" value="1"/>
</dbReference>
<dbReference type="AlphaFoldDB" id="A0A250XGU2"/>
<dbReference type="GO" id="GO:0000139">
    <property type="term" value="C:Golgi membrane"/>
    <property type="evidence" value="ECO:0007669"/>
    <property type="project" value="UniProtKB-SubCell"/>
</dbReference>
<dbReference type="EC" id="2.4.1.-" evidence="11"/>
<evidence type="ECO:0000313" key="12">
    <source>
        <dbReference type="EMBL" id="GAX82297.1"/>
    </source>
</evidence>
<dbReference type="Gene3D" id="3.90.550.50">
    <property type="match status" value="1"/>
</dbReference>
<dbReference type="GO" id="GO:0008378">
    <property type="term" value="F:galactosyltransferase activity"/>
    <property type="evidence" value="ECO:0007669"/>
    <property type="project" value="TreeGrafter"/>
</dbReference>
<reference evidence="12 13" key="1">
    <citation type="submission" date="2017-08" db="EMBL/GenBank/DDBJ databases">
        <title>Acidophilic green algal genome provides insights into adaptation to an acidic environment.</title>
        <authorList>
            <person name="Hirooka S."/>
            <person name="Hirose Y."/>
            <person name="Kanesaki Y."/>
            <person name="Higuchi S."/>
            <person name="Fujiwara T."/>
            <person name="Onuma R."/>
            <person name="Era A."/>
            <person name="Ohbayashi R."/>
            <person name="Uzuka A."/>
            <person name="Nozaki H."/>
            <person name="Yoshikawa H."/>
            <person name="Miyagishima S.Y."/>
        </authorList>
    </citation>
    <scope>NUCLEOTIDE SEQUENCE [LARGE SCALE GENOMIC DNA]</scope>
    <source>
        <strain evidence="12 13">NIES-2499</strain>
    </source>
</reference>